<feature type="compositionally biased region" description="Low complexity" evidence="1">
    <location>
        <begin position="309"/>
        <end position="327"/>
    </location>
</feature>
<dbReference type="SUPFAM" id="SSF53474">
    <property type="entry name" value="alpha/beta-Hydrolases"/>
    <property type="match status" value="1"/>
</dbReference>
<keyword evidence="2" id="KW-0812">Transmembrane</keyword>
<evidence type="ECO:0000313" key="4">
    <source>
        <dbReference type="EMBL" id="CBN79106.1"/>
    </source>
</evidence>
<feature type="transmembrane region" description="Helical" evidence="2">
    <location>
        <begin position="57"/>
        <end position="75"/>
    </location>
</feature>
<evidence type="ECO:0000256" key="1">
    <source>
        <dbReference type="SAM" id="MobiDB-lite"/>
    </source>
</evidence>
<feature type="compositionally biased region" description="Basic and acidic residues" evidence="1">
    <location>
        <begin position="398"/>
        <end position="414"/>
    </location>
</feature>
<dbReference type="EMBL" id="FN648367">
    <property type="protein sequence ID" value="CBN79106.1"/>
    <property type="molecule type" value="Genomic_DNA"/>
</dbReference>
<dbReference type="InterPro" id="IPR029058">
    <property type="entry name" value="AB_hydrolase_fold"/>
</dbReference>
<feature type="transmembrane region" description="Helical" evidence="2">
    <location>
        <begin position="970"/>
        <end position="989"/>
    </location>
</feature>
<feature type="compositionally biased region" description="Acidic residues" evidence="1">
    <location>
        <begin position="201"/>
        <end position="220"/>
    </location>
</feature>
<feature type="domain" description="Fungal lipase-type" evidence="3">
    <location>
        <begin position="752"/>
        <end position="856"/>
    </location>
</feature>
<feature type="compositionally biased region" description="Gly residues" evidence="1">
    <location>
        <begin position="352"/>
        <end position="364"/>
    </location>
</feature>
<feature type="region of interest" description="Disordered" evidence="1">
    <location>
        <begin position="511"/>
        <end position="559"/>
    </location>
</feature>
<keyword evidence="2" id="KW-0472">Membrane</keyword>
<feature type="transmembrane region" description="Helical" evidence="2">
    <location>
        <begin position="82"/>
        <end position="100"/>
    </location>
</feature>
<dbReference type="InterPro" id="IPR002921">
    <property type="entry name" value="Fungal_lipase-type"/>
</dbReference>
<feature type="region of interest" description="Disordered" evidence="1">
    <location>
        <begin position="135"/>
        <end position="164"/>
    </location>
</feature>
<reference evidence="4 5" key="1">
    <citation type="journal article" date="2010" name="Nature">
        <title>The Ectocarpus genome and the independent evolution of multicellularity in brown algae.</title>
        <authorList>
            <person name="Cock J.M."/>
            <person name="Sterck L."/>
            <person name="Rouze P."/>
            <person name="Scornet D."/>
            <person name="Allen A.E."/>
            <person name="Amoutzias G."/>
            <person name="Anthouard V."/>
            <person name="Artiguenave F."/>
            <person name="Aury J.M."/>
            <person name="Badger J.H."/>
            <person name="Beszteri B."/>
            <person name="Billiau K."/>
            <person name="Bonnet E."/>
            <person name="Bothwell J.H."/>
            <person name="Bowler C."/>
            <person name="Boyen C."/>
            <person name="Brownlee C."/>
            <person name="Carrano C.J."/>
            <person name="Charrier B."/>
            <person name="Cho G.Y."/>
            <person name="Coelho S.M."/>
            <person name="Collen J."/>
            <person name="Corre E."/>
            <person name="Da Silva C."/>
            <person name="Delage L."/>
            <person name="Delaroque N."/>
            <person name="Dittami S.M."/>
            <person name="Doulbeau S."/>
            <person name="Elias M."/>
            <person name="Farnham G."/>
            <person name="Gachon C.M."/>
            <person name="Gschloessl B."/>
            <person name="Heesch S."/>
            <person name="Jabbari K."/>
            <person name="Jubin C."/>
            <person name="Kawai H."/>
            <person name="Kimura K."/>
            <person name="Kloareg B."/>
            <person name="Kupper F.C."/>
            <person name="Lang D."/>
            <person name="Le Bail A."/>
            <person name="Leblanc C."/>
            <person name="Lerouge P."/>
            <person name="Lohr M."/>
            <person name="Lopez P.J."/>
            <person name="Martens C."/>
            <person name="Maumus F."/>
            <person name="Michel G."/>
            <person name="Miranda-Saavedra D."/>
            <person name="Morales J."/>
            <person name="Moreau H."/>
            <person name="Motomura T."/>
            <person name="Nagasato C."/>
            <person name="Napoli C.A."/>
            <person name="Nelson D.R."/>
            <person name="Nyvall-Collen P."/>
            <person name="Peters A.F."/>
            <person name="Pommier C."/>
            <person name="Potin P."/>
            <person name="Poulain J."/>
            <person name="Quesneville H."/>
            <person name="Read B."/>
            <person name="Rensing S.A."/>
            <person name="Ritter A."/>
            <person name="Rousvoal S."/>
            <person name="Samanta M."/>
            <person name="Samson G."/>
            <person name="Schroeder D.C."/>
            <person name="Segurens B."/>
            <person name="Strittmatter M."/>
            <person name="Tonon T."/>
            <person name="Tregear J.W."/>
            <person name="Valentin K."/>
            <person name="von Dassow P."/>
            <person name="Yamagishi T."/>
            <person name="Van de Peer Y."/>
            <person name="Wincker P."/>
        </authorList>
    </citation>
    <scope>NUCLEOTIDE SEQUENCE [LARGE SCALE GENOMIC DNA]</scope>
    <source>
        <strain evidence="5">Ec32 / CCAP1310/4</strain>
    </source>
</reference>
<feature type="compositionally biased region" description="Gly residues" evidence="1">
    <location>
        <begin position="221"/>
        <end position="236"/>
    </location>
</feature>
<evidence type="ECO:0000259" key="3">
    <source>
        <dbReference type="Pfam" id="PF01764"/>
    </source>
</evidence>
<dbReference type="OrthoDB" id="58570at2759"/>
<dbReference type="eggNOG" id="ENOG502QVZS">
    <property type="taxonomic scope" value="Eukaryota"/>
</dbReference>
<sequence>MIAYVLCRNASSAVPKDRELRSFFQNLKTSFIVAVTFFFLRGCASPTMGFIQAQQELTILTIVIPILYVALYTTVNAALQMSVGLVVVGGPVAMFVSVKLCQSSGFGGPGTFVVVFLHMFIKLLQLFGDDDFADSERDGYDEDDARGRPSVSAPGTPRVSRSPCALPSLPPYPTIAVAADVAVAAAVIGNGNGNGNGGVEGEADAGSDDDVSSCEAEEEGGIGGDADGSHAAGGGVDANSGRATPSERSRRGMTPAAAPPRGRKSLDHGGDDGDTTCTSEEFRLPPPTVAPHQPPFGQQAQDTEGRGGAAAAAARKSRASSASPSFLSASARRQFNPIHASLLPSAVSGVPSTGGGGSGDGRTGGSVEQRQRQRQRPPVRSWKSERPLYRRSMSGTRGGREDSETSDPAVRDGRNASLSALGDVKSGDGVGGATDWGQFGGGGAGGRYEPGCQYTGAKEGGGEGGEGSTEPSCKRRIRRRCLSVDDLQFLSSRRRNEAWTADWEHLTGRRNTFDRKGVGNGRSAAGEGGNEQNGGPRLGRSTSSDTAKRNGTQGTADVLDSNNYYEPHYLRPAWMRSGVASGVASSLAAAMETNSNAQFVFKGTMRGGCALLAILSLFLASCQIISLLQEQHEWYPSLIKYSVTDSKQLVVDNAFVVKATLETTGDPVIVPPKYASCGSKWHGLSLLDYALLAELAYFDQHDDKVPLSEVAKQFFPPGKHGPDFKIKVKQGDDLHSHAQFFEAYSAKLNVSVVAIRGTDVGRISDLIEDIKIWVEPIVLKGLSMVFPTIRIWPDSTSSVVIEWLHETLQLFGLQQQAHYYRPLLEYVRAIEGRNVVLTGHSLGGGLARIVGALEKATSICFSPPGIAQSYRKFSVGAGALDRALLHQMSVSIIPEYDFVPMIDTQVGLIQLISCDTAGKALQLSCHMLEGTICDIIRHCGDDRGRFTNCKFEYNMSHLVPQMLILLQGRWVWIGALLLLTGVAAMLLFVSEFVTYTKSSLPLLDEPGKMMVHS</sequence>
<dbReference type="EMBL" id="FN649748">
    <property type="protein sequence ID" value="CBN79106.1"/>
    <property type="molecule type" value="Genomic_DNA"/>
</dbReference>
<dbReference type="Proteomes" id="UP000002630">
    <property type="component" value="Linkage Group LG23"/>
</dbReference>
<feature type="compositionally biased region" description="Pro residues" evidence="1">
    <location>
        <begin position="284"/>
        <end position="294"/>
    </location>
</feature>
<protein>
    <recommendedName>
        <fullName evidence="3">Fungal lipase-type domain-containing protein</fullName>
    </recommendedName>
</protein>
<gene>
    <name evidence="4" type="ORF">Esi_0192_0003</name>
</gene>
<evidence type="ECO:0000313" key="5">
    <source>
        <dbReference type="Proteomes" id="UP000002630"/>
    </source>
</evidence>
<organism evidence="4 5">
    <name type="scientific">Ectocarpus siliculosus</name>
    <name type="common">Brown alga</name>
    <name type="synonym">Conferva siliculosa</name>
    <dbReference type="NCBI Taxonomy" id="2880"/>
    <lineage>
        <taxon>Eukaryota</taxon>
        <taxon>Sar</taxon>
        <taxon>Stramenopiles</taxon>
        <taxon>Ochrophyta</taxon>
        <taxon>PX clade</taxon>
        <taxon>Phaeophyceae</taxon>
        <taxon>Ectocarpales</taxon>
        <taxon>Ectocarpaceae</taxon>
        <taxon>Ectocarpus</taxon>
    </lineage>
</organism>
<dbReference type="InParanoid" id="D8LHF5"/>
<dbReference type="Pfam" id="PF01764">
    <property type="entry name" value="Lipase_3"/>
    <property type="match status" value="1"/>
</dbReference>
<dbReference type="STRING" id="2880.D8LHF5"/>
<keyword evidence="5" id="KW-1185">Reference proteome</keyword>
<proteinExistence type="predicted"/>
<name>D8LHF5_ECTSI</name>
<accession>D8LHF5</accession>
<evidence type="ECO:0000256" key="2">
    <source>
        <dbReference type="SAM" id="Phobius"/>
    </source>
</evidence>
<feature type="region of interest" description="Disordered" evidence="1">
    <location>
        <begin position="342"/>
        <end position="433"/>
    </location>
</feature>
<feature type="compositionally biased region" description="Polar residues" evidence="1">
    <location>
        <begin position="540"/>
        <end position="559"/>
    </location>
</feature>
<feature type="region of interest" description="Disordered" evidence="1">
    <location>
        <begin position="194"/>
        <end position="327"/>
    </location>
</feature>
<keyword evidence="2" id="KW-1133">Transmembrane helix</keyword>
<dbReference type="Gene3D" id="3.40.50.1820">
    <property type="entry name" value="alpha/beta hydrolase"/>
    <property type="match status" value="1"/>
</dbReference>
<feature type="compositionally biased region" description="Acidic residues" evidence="1">
    <location>
        <begin position="135"/>
        <end position="144"/>
    </location>
</feature>
<dbReference type="AlphaFoldDB" id="D8LHF5"/>
<feature type="transmembrane region" description="Helical" evidence="2">
    <location>
        <begin position="31"/>
        <end position="51"/>
    </location>
</feature>
<dbReference type="GO" id="GO:0006629">
    <property type="term" value="P:lipid metabolic process"/>
    <property type="evidence" value="ECO:0007669"/>
    <property type="project" value="InterPro"/>
</dbReference>